<dbReference type="InterPro" id="IPR022919">
    <property type="entry name" value="Pept_M48_protease_HtpX"/>
</dbReference>
<comment type="similarity">
    <text evidence="2 12">Belongs to the peptidase M48B family.</text>
</comment>
<gene>
    <name evidence="12" type="primary">htpX</name>
    <name evidence="14" type="ORF">SAMN02745165_02627</name>
</gene>
<feature type="active site" evidence="12">
    <location>
        <position position="131"/>
    </location>
</feature>
<comment type="cofactor">
    <cofactor evidence="12">
        <name>Zn(2+)</name>
        <dbReference type="ChEBI" id="CHEBI:29105"/>
    </cofactor>
    <text evidence="12">Binds 1 zinc ion per subunit.</text>
</comment>
<keyword evidence="5 12" id="KW-0812">Transmembrane</keyword>
<evidence type="ECO:0000256" key="10">
    <source>
        <dbReference type="ARBA" id="ARBA00023049"/>
    </source>
</evidence>
<accession>A0A1M6K983</accession>
<keyword evidence="11 12" id="KW-0472">Membrane</keyword>
<evidence type="ECO:0000313" key="14">
    <source>
        <dbReference type="EMBL" id="SHJ55473.1"/>
    </source>
</evidence>
<dbReference type="PANTHER" id="PTHR43221">
    <property type="entry name" value="PROTEASE HTPX"/>
    <property type="match status" value="1"/>
</dbReference>
<evidence type="ECO:0000256" key="5">
    <source>
        <dbReference type="ARBA" id="ARBA00022692"/>
    </source>
</evidence>
<evidence type="ECO:0000256" key="7">
    <source>
        <dbReference type="ARBA" id="ARBA00022801"/>
    </source>
</evidence>
<keyword evidence="3 12" id="KW-1003">Cell membrane</keyword>
<evidence type="ECO:0000256" key="8">
    <source>
        <dbReference type="ARBA" id="ARBA00022833"/>
    </source>
</evidence>
<evidence type="ECO:0000259" key="13">
    <source>
        <dbReference type="Pfam" id="PF01435"/>
    </source>
</evidence>
<evidence type="ECO:0000313" key="15">
    <source>
        <dbReference type="Proteomes" id="UP000184171"/>
    </source>
</evidence>
<evidence type="ECO:0000256" key="12">
    <source>
        <dbReference type="HAMAP-Rule" id="MF_00188"/>
    </source>
</evidence>
<dbReference type="CDD" id="cd07336">
    <property type="entry name" value="M48B_HtpX_like"/>
    <property type="match status" value="1"/>
</dbReference>
<reference evidence="14 15" key="1">
    <citation type="submission" date="2016-11" db="EMBL/GenBank/DDBJ databases">
        <authorList>
            <person name="Jaros S."/>
            <person name="Januszkiewicz K."/>
            <person name="Wedrychowicz H."/>
        </authorList>
    </citation>
    <scope>NUCLEOTIDE SEQUENCE [LARGE SCALE GENOMIC DNA]</scope>
    <source>
        <strain evidence="14 15">DSM 5091</strain>
    </source>
</reference>
<dbReference type="GO" id="GO:0006508">
    <property type="term" value="P:proteolysis"/>
    <property type="evidence" value="ECO:0007669"/>
    <property type="project" value="UniProtKB-KW"/>
</dbReference>
<protein>
    <recommendedName>
        <fullName evidence="12">Protease HtpX homolog</fullName>
        <ecNumber evidence="12">3.4.24.-</ecNumber>
    </recommendedName>
</protein>
<keyword evidence="9 12" id="KW-1133">Transmembrane helix</keyword>
<dbReference type="HAMAP" id="MF_00188">
    <property type="entry name" value="Pept_M48_protease_HtpX"/>
    <property type="match status" value="1"/>
</dbReference>
<evidence type="ECO:0000256" key="4">
    <source>
        <dbReference type="ARBA" id="ARBA00022670"/>
    </source>
</evidence>
<feature type="transmembrane region" description="Helical" evidence="12">
    <location>
        <begin position="31"/>
        <end position="48"/>
    </location>
</feature>
<dbReference type="GO" id="GO:0008270">
    <property type="term" value="F:zinc ion binding"/>
    <property type="evidence" value="ECO:0007669"/>
    <property type="project" value="UniProtKB-UniRule"/>
</dbReference>
<dbReference type="OrthoDB" id="15218at2"/>
<keyword evidence="8 12" id="KW-0862">Zinc</keyword>
<evidence type="ECO:0000256" key="6">
    <source>
        <dbReference type="ARBA" id="ARBA00022723"/>
    </source>
</evidence>
<sequence length="285" mass="30547">MNRIKTTFLLTCLTLLLVAMGSAIGGRSGMIIAFVIAGGMNFFSYWYSDKIVLKMYRAKEVSESTHPSFYNMVRRLTQQAQMPMPKVYIIPSEGPNAFATGRNPQNAAVAATEGIMRLLSEEEMEGVMAHELAHVQNRDTLISTVAATIAGAIAMLGNMLQWAAIFGGGNSDEEEGGGLLGGLAMAFIAPIAAMLIQMAVSRSREYLADEAGAKICGKPLALASALRKLQMGVQAAPMQEATPATSHMFIVNPLAGSSMMKLFSTHPPMEERIARLEALQAKGLS</sequence>
<evidence type="ECO:0000256" key="11">
    <source>
        <dbReference type="ARBA" id="ARBA00023136"/>
    </source>
</evidence>
<feature type="transmembrane region" description="Helical" evidence="12">
    <location>
        <begin position="141"/>
        <end position="165"/>
    </location>
</feature>
<keyword evidence="6 12" id="KW-0479">Metal-binding</keyword>
<proteinExistence type="inferred from homology"/>
<evidence type="ECO:0000256" key="1">
    <source>
        <dbReference type="ARBA" id="ARBA00004651"/>
    </source>
</evidence>
<dbReference type="EMBL" id="FQZT01000010">
    <property type="protein sequence ID" value="SHJ55473.1"/>
    <property type="molecule type" value="Genomic_DNA"/>
</dbReference>
<dbReference type="Proteomes" id="UP000184171">
    <property type="component" value="Unassembled WGS sequence"/>
</dbReference>
<feature type="binding site" evidence="12">
    <location>
        <position position="130"/>
    </location>
    <ligand>
        <name>Zn(2+)</name>
        <dbReference type="ChEBI" id="CHEBI:29105"/>
        <note>catalytic</note>
    </ligand>
</feature>
<keyword evidence="14" id="KW-0346">Stress response</keyword>
<dbReference type="Gene3D" id="3.30.2010.10">
    <property type="entry name" value="Metalloproteases ('zincins'), catalytic domain"/>
    <property type="match status" value="1"/>
</dbReference>
<dbReference type="STRING" id="1122189.SAMN02745165_02627"/>
<dbReference type="AlphaFoldDB" id="A0A1M6K983"/>
<evidence type="ECO:0000256" key="9">
    <source>
        <dbReference type="ARBA" id="ARBA00022989"/>
    </source>
</evidence>
<feature type="domain" description="Peptidase M48" evidence="13">
    <location>
        <begin position="70"/>
        <end position="278"/>
    </location>
</feature>
<keyword evidence="7 12" id="KW-0378">Hydrolase</keyword>
<feature type="binding site" evidence="12">
    <location>
        <position position="205"/>
    </location>
    <ligand>
        <name>Zn(2+)</name>
        <dbReference type="ChEBI" id="CHEBI:29105"/>
        <note>catalytic</note>
    </ligand>
</feature>
<organism evidence="14 15">
    <name type="scientific">Malonomonas rubra DSM 5091</name>
    <dbReference type="NCBI Taxonomy" id="1122189"/>
    <lineage>
        <taxon>Bacteria</taxon>
        <taxon>Pseudomonadati</taxon>
        <taxon>Thermodesulfobacteriota</taxon>
        <taxon>Desulfuromonadia</taxon>
        <taxon>Desulfuromonadales</taxon>
        <taxon>Geopsychrobacteraceae</taxon>
        <taxon>Malonomonas</taxon>
    </lineage>
</organism>
<feature type="binding site" evidence="12">
    <location>
        <position position="134"/>
    </location>
    <ligand>
        <name>Zn(2+)</name>
        <dbReference type="ChEBI" id="CHEBI:29105"/>
        <note>catalytic</note>
    </ligand>
</feature>
<evidence type="ECO:0000256" key="2">
    <source>
        <dbReference type="ARBA" id="ARBA00009779"/>
    </source>
</evidence>
<dbReference type="InterPro" id="IPR001915">
    <property type="entry name" value="Peptidase_M48"/>
</dbReference>
<feature type="transmembrane region" description="Helical" evidence="12">
    <location>
        <begin position="177"/>
        <end position="196"/>
    </location>
</feature>
<dbReference type="PANTHER" id="PTHR43221:SF1">
    <property type="entry name" value="PROTEASE HTPX"/>
    <property type="match status" value="1"/>
</dbReference>
<comment type="subcellular location">
    <subcellularLocation>
        <location evidence="1 12">Cell membrane</location>
        <topology evidence="1 12">Multi-pass membrane protein</topology>
    </subcellularLocation>
</comment>
<dbReference type="NCBIfam" id="NF002826">
    <property type="entry name" value="PRK03001.1"/>
    <property type="match status" value="1"/>
</dbReference>
<evidence type="ECO:0000256" key="3">
    <source>
        <dbReference type="ARBA" id="ARBA00022475"/>
    </source>
</evidence>
<dbReference type="InterPro" id="IPR050083">
    <property type="entry name" value="HtpX_protease"/>
</dbReference>
<dbReference type="EC" id="3.4.24.-" evidence="12"/>
<dbReference type="GO" id="GO:0005886">
    <property type="term" value="C:plasma membrane"/>
    <property type="evidence" value="ECO:0007669"/>
    <property type="project" value="UniProtKB-SubCell"/>
</dbReference>
<keyword evidence="15" id="KW-1185">Reference proteome</keyword>
<name>A0A1M6K983_MALRU</name>
<dbReference type="Pfam" id="PF01435">
    <property type="entry name" value="Peptidase_M48"/>
    <property type="match status" value="1"/>
</dbReference>
<dbReference type="RefSeq" id="WP_072909199.1">
    <property type="nucleotide sequence ID" value="NZ_FQZT01000010.1"/>
</dbReference>
<dbReference type="GO" id="GO:0004222">
    <property type="term" value="F:metalloendopeptidase activity"/>
    <property type="evidence" value="ECO:0007669"/>
    <property type="project" value="UniProtKB-UniRule"/>
</dbReference>
<keyword evidence="4 12" id="KW-0645">Protease</keyword>
<keyword evidence="10 12" id="KW-0482">Metalloprotease</keyword>